<accession>A0A368QKU9</accession>
<sequence length="64" mass="7360">MYLMLLPAACCLLFTYNHEHVTDMRWLQPTIDANAEPLRQSIHVTNLSKKLSSSLLIYLQPISD</sequence>
<organism evidence="2">
    <name type="scientific">Setaria italica</name>
    <name type="common">Foxtail millet</name>
    <name type="synonym">Panicum italicum</name>
    <dbReference type="NCBI Taxonomy" id="4555"/>
    <lineage>
        <taxon>Eukaryota</taxon>
        <taxon>Viridiplantae</taxon>
        <taxon>Streptophyta</taxon>
        <taxon>Embryophyta</taxon>
        <taxon>Tracheophyta</taxon>
        <taxon>Spermatophyta</taxon>
        <taxon>Magnoliopsida</taxon>
        <taxon>Liliopsida</taxon>
        <taxon>Poales</taxon>
        <taxon>Poaceae</taxon>
        <taxon>PACMAD clade</taxon>
        <taxon>Panicoideae</taxon>
        <taxon>Panicodae</taxon>
        <taxon>Paniceae</taxon>
        <taxon>Cenchrinae</taxon>
        <taxon>Setaria</taxon>
    </lineage>
</organism>
<reference evidence="2" key="2">
    <citation type="submission" date="2015-07" db="EMBL/GenBank/DDBJ databases">
        <authorList>
            <person name="Noorani M."/>
        </authorList>
    </citation>
    <scope>NUCLEOTIDE SEQUENCE</scope>
    <source>
        <strain evidence="2">Yugu1</strain>
    </source>
</reference>
<protein>
    <submittedName>
        <fullName evidence="2">Uncharacterized protein</fullName>
    </submittedName>
</protein>
<proteinExistence type="predicted"/>
<evidence type="ECO:0000313" key="2">
    <source>
        <dbReference type="EMBL" id="RCV18512.1"/>
    </source>
</evidence>
<keyword evidence="1" id="KW-0732">Signal</keyword>
<dbReference type="AlphaFoldDB" id="A0A368QKU9"/>
<gene>
    <name evidence="2" type="ORF">SETIT_3G306900v2</name>
</gene>
<dbReference type="EMBL" id="CM003530">
    <property type="protein sequence ID" value="RCV18512.1"/>
    <property type="molecule type" value="Genomic_DNA"/>
</dbReference>
<evidence type="ECO:0000256" key="1">
    <source>
        <dbReference type="SAM" id="SignalP"/>
    </source>
</evidence>
<reference evidence="2" key="1">
    <citation type="journal article" date="2012" name="Nat. Biotechnol.">
        <title>Reference genome sequence of the model plant Setaria.</title>
        <authorList>
            <person name="Bennetzen J.L."/>
            <person name="Schmutz J."/>
            <person name="Wang H."/>
            <person name="Percifield R."/>
            <person name="Hawkins J."/>
            <person name="Pontaroli A.C."/>
            <person name="Estep M."/>
            <person name="Feng L."/>
            <person name="Vaughn J.N."/>
            <person name="Grimwood J."/>
            <person name="Jenkins J."/>
            <person name="Barry K."/>
            <person name="Lindquist E."/>
            <person name="Hellsten U."/>
            <person name="Deshpande S."/>
            <person name="Wang X."/>
            <person name="Wu X."/>
            <person name="Mitros T."/>
            <person name="Triplett J."/>
            <person name="Yang X."/>
            <person name="Ye C.Y."/>
            <person name="Mauro-Herrera M."/>
            <person name="Wang L."/>
            <person name="Li P."/>
            <person name="Sharma M."/>
            <person name="Sharma R."/>
            <person name="Ronald P.C."/>
            <person name="Panaud O."/>
            <person name="Kellogg E.A."/>
            <person name="Brutnell T.P."/>
            <person name="Doust A.N."/>
            <person name="Tuskan G.A."/>
            <person name="Rokhsar D."/>
            <person name="Devos K.M."/>
        </authorList>
    </citation>
    <scope>NUCLEOTIDE SEQUENCE [LARGE SCALE GENOMIC DNA]</scope>
    <source>
        <strain evidence="2">Yugu1</strain>
    </source>
</reference>
<feature type="signal peptide" evidence="1">
    <location>
        <begin position="1"/>
        <end position="19"/>
    </location>
</feature>
<name>A0A368QKU9_SETIT</name>
<feature type="chain" id="PRO_5016803772" evidence="1">
    <location>
        <begin position="20"/>
        <end position="64"/>
    </location>
</feature>